<reference evidence="2 3" key="1">
    <citation type="submission" date="2018-05" db="EMBL/GenBank/DDBJ databases">
        <title>Reference genomes for bee gut microbiota database.</title>
        <authorList>
            <person name="Ellegaard K.M."/>
        </authorList>
    </citation>
    <scope>NUCLEOTIDE SEQUENCE [LARGE SCALE GENOMIC DNA]</scope>
    <source>
        <strain evidence="2 3">ESL0284</strain>
    </source>
</reference>
<evidence type="ECO:0000259" key="1">
    <source>
        <dbReference type="PROSITE" id="PS51819"/>
    </source>
</evidence>
<dbReference type="PROSITE" id="PS51819">
    <property type="entry name" value="VOC"/>
    <property type="match status" value="1"/>
</dbReference>
<dbReference type="InterPro" id="IPR029068">
    <property type="entry name" value="Glyas_Bleomycin-R_OHBP_Dase"/>
</dbReference>
<evidence type="ECO:0000313" key="3">
    <source>
        <dbReference type="Proteomes" id="UP000247565"/>
    </source>
</evidence>
<dbReference type="OrthoDB" id="9812656at2"/>
<dbReference type="Proteomes" id="UP000247565">
    <property type="component" value="Unassembled WGS sequence"/>
</dbReference>
<dbReference type="InterPro" id="IPR050383">
    <property type="entry name" value="GlyoxalaseI/FosfomycinResist"/>
</dbReference>
<dbReference type="EMBL" id="QGLT01000004">
    <property type="protein sequence ID" value="PXY99842.1"/>
    <property type="molecule type" value="Genomic_DNA"/>
</dbReference>
<gene>
    <name evidence="2" type="ORF">DK869_07865</name>
</gene>
<keyword evidence="3" id="KW-1185">Reference proteome</keyword>
<dbReference type="InterPro" id="IPR004360">
    <property type="entry name" value="Glyas_Fos-R_dOase_dom"/>
</dbReference>
<dbReference type="InterPro" id="IPR037523">
    <property type="entry name" value="VOC_core"/>
</dbReference>
<evidence type="ECO:0000313" key="2">
    <source>
        <dbReference type="EMBL" id="PXY99842.1"/>
    </source>
</evidence>
<protein>
    <submittedName>
        <fullName evidence="2">VOC family virulence protein</fullName>
    </submittedName>
</protein>
<dbReference type="SUPFAM" id="SSF54593">
    <property type="entry name" value="Glyoxalase/Bleomycin resistance protein/Dihydroxybiphenyl dioxygenase"/>
    <property type="match status" value="1"/>
</dbReference>
<dbReference type="PANTHER" id="PTHR21366:SF14">
    <property type="entry name" value="GLYOXALASE DOMAIN-CONTAINING PROTEIN 5"/>
    <property type="match status" value="1"/>
</dbReference>
<proteinExistence type="predicted"/>
<dbReference type="Gene3D" id="3.10.180.10">
    <property type="entry name" value="2,3-Dihydroxybiphenyl 1,2-Dioxygenase, domain 1"/>
    <property type="match status" value="1"/>
</dbReference>
<comment type="caution">
    <text evidence="2">The sequence shown here is derived from an EMBL/GenBank/DDBJ whole genome shotgun (WGS) entry which is preliminary data.</text>
</comment>
<name>A0A318N5L1_9PROT</name>
<dbReference type="RefSeq" id="WP_110439462.1">
    <property type="nucleotide sequence ID" value="NZ_CP046393.1"/>
</dbReference>
<feature type="domain" description="VOC" evidence="1">
    <location>
        <begin position="4"/>
        <end position="124"/>
    </location>
</feature>
<organism evidence="2 3">
    <name type="scientific">Commensalibacter melissae</name>
    <dbReference type="NCBI Taxonomy" id="2070537"/>
    <lineage>
        <taxon>Bacteria</taxon>
        <taxon>Pseudomonadati</taxon>
        <taxon>Pseudomonadota</taxon>
        <taxon>Alphaproteobacteria</taxon>
        <taxon>Acetobacterales</taxon>
        <taxon>Acetobacteraceae</taxon>
    </lineage>
</organism>
<dbReference type="CDD" id="cd07253">
    <property type="entry name" value="GLOD5"/>
    <property type="match status" value="1"/>
</dbReference>
<dbReference type="Pfam" id="PF00903">
    <property type="entry name" value="Glyoxalase"/>
    <property type="match status" value="1"/>
</dbReference>
<accession>A0A318N5L1</accession>
<sequence>MINSIDHIVLTTYRLDACIHFYTQVLQFSLQHFGQDRIAFKFGNQKINVHEYGKEIEPKAHLPVPGSLDICFVTQEKPATILAHLQKYGIKPLEGPVNRTGAQGSIESIYLRDPDLNLIEIARYIENP</sequence>
<dbReference type="AlphaFoldDB" id="A0A318N5L1"/>
<dbReference type="PANTHER" id="PTHR21366">
    <property type="entry name" value="GLYOXALASE FAMILY PROTEIN"/>
    <property type="match status" value="1"/>
</dbReference>